<evidence type="ECO:0000313" key="2">
    <source>
        <dbReference type="Proteomes" id="UP000334923"/>
    </source>
</evidence>
<organism evidence="1 2">
    <name type="scientific">Methylacidimicrobium tartarophylax</name>
    <dbReference type="NCBI Taxonomy" id="1041768"/>
    <lineage>
        <taxon>Bacteria</taxon>
        <taxon>Pseudomonadati</taxon>
        <taxon>Verrucomicrobiota</taxon>
        <taxon>Methylacidimicrobium</taxon>
    </lineage>
</organism>
<name>A0A5E6MGG5_9BACT</name>
<reference evidence="1 2" key="1">
    <citation type="submission" date="2019-09" db="EMBL/GenBank/DDBJ databases">
        <authorList>
            <person name="Cremers G."/>
        </authorList>
    </citation>
    <scope>NUCLEOTIDE SEQUENCE [LARGE SCALE GENOMIC DNA]</scope>
    <source>
        <strain evidence="1">4A</strain>
    </source>
</reference>
<dbReference type="Proteomes" id="UP000334923">
    <property type="component" value="Unassembled WGS sequence"/>
</dbReference>
<dbReference type="EMBL" id="CABFVA020000078">
    <property type="protein sequence ID" value="VVM06963.1"/>
    <property type="molecule type" value="Genomic_DNA"/>
</dbReference>
<dbReference type="AlphaFoldDB" id="A0A5E6MGG5"/>
<sequence length="52" mass="5723">MGTGPALSRLPTILLALFPETDEDTVMTSGLAHRSLLFGRRVRRELKTGALR</sequence>
<keyword evidence="2" id="KW-1185">Reference proteome</keyword>
<evidence type="ECO:0000313" key="1">
    <source>
        <dbReference type="EMBL" id="VVM06963.1"/>
    </source>
</evidence>
<gene>
    <name evidence="1" type="ORF">MAMT_01470</name>
</gene>
<protein>
    <submittedName>
        <fullName evidence="1">Uncharacterized protein</fullName>
    </submittedName>
</protein>
<proteinExistence type="predicted"/>
<accession>A0A5E6MGG5</accession>